<name>A0A397UJE0_9GLOM</name>
<organism evidence="1 2">
    <name type="scientific">Gigaspora rosea</name>
    <dbReference type="NCBI Taxonomy" id="44941"/>
    <lineage>
        <taxon>Eukaryota</taxon>
        <taxon>Fungi</taxon>
        <taxon>Fungi incertae sedis</taxon>
        <taxon>Mucoromycota</taxon>
        <taxon>Glomeromycotina</taxon>
        <taxon>Glomeromycetes</taxon>
        <taxon>Diversisporales</taxon>
        <taxon>Gigasporaceae</taxon>
        <taxon>Gigaspora</taxon>
    </lineage>
</organism>
<dbReference type="Proteomes" id="UP000266673">
    <property type="component" value="Unassembled WGS sequence"/>
</dbReference>
<gene>
    <name evidence="1" type="ORF">C2G38_2208495</name>
</gene>
<proteinExistence type="predicted"/>
<comment type="caution">
    <text evidence="1">The sequence shown here is derived from an EMBL/GenBank/DDBJ whole genome shotgun (WGS) entry which is preliminary data.</text>
</comment>
<dbReference type="EMBL" id="QKWP01001354">
    <property type="protein sequence ID" value="RIB09601.1"/>
    <property type="molecule type" value="Genomic_DNA"/>
</dbReference>
<dbReference type="STRING" id="44941.A0A397UJE0"/>
<sequence>MERFYERRLIAIANRHPGRLELSKRFLSPGWQQIDQQKIYFDNSSNTYVVPSANTDESYIVDPSVGTSGSFNFIPALSLDDSVTYRYIARGMVAEDPAFYAPLRAFSGEQNSEITNKRGIDITSHQGIETLEDDMSARILSVENFFKRILNDIKNNGQILAGIENFKKGYEKSESISMGKLSSYLFQQNSTSQAETVRSGGKIKVQPASVQRRKLHAKKKTLILLK</sequence>
<reference evidence="1 2" key="1">
    <citation type="submission" date="2018-06" db="EMBL/GenBank/DDBJ databases">
        <title>Comparative genomics reveals the genomic features of Rhizophagus irregularis, R. cerebriforme, R. diaphanum and Gigaspora rosea, and their symbiotic lifestyle signature.</title>
        <authorList>
            <person name="Morin E."/>
            <person name="San Clemente H."/>
            <person name="Chen E.C.H."/>
            <person name="De La Providencia I."/>
            <person name="Hainaut M."/>
            <person name="Kuo A."/>
            <person name="Kohler A."/>
            <person name="Murat C."/>
            <person name="Tang N."/>
            <person name="Roy S."/>
            <person name="Loubradou J."/>
            <person name="Henrissat B."/>
            <person name="Grigoriev I.V."/>
            <person name="Corradi N."/>
            <person name="Roux C."/>
            <person name="Martin F.M."/>
        </authorList>
    </citation>
    <scope>NUCLEOTIDE SEQUENCE [LARGE SCALE GENOMIC DNA]</scope>
    <source>
        <strain evidence="1 2">DAOM 194757</strain>
    </source>
</reference>
<evidence type="ECO:0000313" key="2">
    <source>
        <dbReference type="Proteomes" id="UP000266673"/>
    </source>
</evidence>
<dbReference type="AlphaFoldDB" id="A0A397UJE0"/>
<protein>
    <submittedName>
        <fullName evidence="1">Uncharacterized protein</fullName>
    </submittedName>
</protein>
<accession>A0A397UJE0</accession>
<keyword evidence="2" id="KW-1185">Reference proteome</keyword>
<evidence type="ECO:0000313" key="1">
    <source>
        <dbReference type="EMBL" id="RIB09601.1"/>
    </source>
</evidence>